<proteinExistence type="predicted"/>
<dbReference type="InParanoid" id="A0A1X7TQQ1"/>
<dbReference type="EnsemblMetazoa" id="Aqu2.1.17132_001">
    <property type="protein sequence ID" value="Aqu2.1.17132_001"/>
    <property type="gene ID" value="Aqu2.1.17132"/>
</dbReference>
<sequence>VQDKLADLVGCEWHNKIDFITIWYALYLLCLFLIG</sequence>
<keyword evidence="1" id="KW-1133">Transmembrane helix</keyword>
<keyword evidence="1" id="KW-0472">Membrane</keyword>
<reference evidence="2" key="1">
    <citation type="submission" date="2017-05" db="UniProtKB">
        <authorList>
            <consortium name="EnsemblMetazoa"/>
        </authorList>
    </citation>
    <scope>IDENTIFICATION</scope>
</reference>
<protein>
    <submittedName>
        <fullName evidence="2">Uncharacterized protein</fullName>
    </submittedName>
</protein>
<dbReference type="AlphaFoldDB" id="A0A1X7TQQ1"/>
<feature type="transmembrane region" description="Helical" evidence="1">
    <location>
        <begin position="17"/>
        <end position="34"/>
    </location>
</feature>
<evidence type="ECO:0000256" key="1">
    <source>
        <dbReference type="SAM" id="Phobius"/>
    </source>
</evidence>
<accession>A0A1X7TQQ1</accession>
<name>A0A1X7TQQ1_AMPQE</name>
<organism evidence="2">
    <name type="scientific">Amphimedon queenslandica</name>
    <name type="common">Sponge</name>
    <dbReference type="NCBI Taxonomy" id="400682"/>
    <lineage>
        <taxon>Eukaryota</taxon>
        <taxon>Metazoa</taxon>
        <taxon>Porifera</taxon>
        <taxon>Demospongiae</taxon>
        <taxon>Heteroscleromorpha</taxon>
        <taxon>Haplosclerida</taxon>
        <taxon>Niphatidae</taxon>
        <taxon>Amphimedon</taxon>
    </lineage>
</organism>
<evidence type="ECO:0000313" key="2">
    <source>
        <dbReference type="EnsemblMetazoa" id="Aqu2.1.17132_001"/>
    </source>
</evidence>
<keyword evidence="1" id="KW-0812">Transmembrane</keyword>